<keyword evidence="1" id="KW-0472">Membrane</keyword>
<keyword evidence="1" id="KW-1133">Transmembrane helix</keyword>
<dbReference type="RefSeq" id="WP_324180136.1">
    <property type="nucleotide sequence ID" value="NZ_BAABAW010000006.1"/>
</dbReference>
<dbReference type="EMBL" id="JAYKLX010000005">
    <property type="protein sequence ID" value="MEB3346110.1"/>
    <property type="molecule type" value="Genomic_DNA"/>
</dbReference>
<dbReference type="Proteomes" id="UP001327027">
    <property type="component" value="Unassembled WGS sequence"/>
</dbReference>
<protein>
    <submittedName>
        <fullName evidence="2">DUF4199 domain-containing protein</fullName>
    </submittedName>
</protein>
<evidence type="ECO:0000313" key="2">
    <source>
        <dbReference type="EMBL" id="MEB3346110.1"/>
    </source>
</evidence>
<feature type="transmembrane region" description="Helical" evidence="1">
    <location>
        <begin position="134"/>
        <end position="159"/>
    </location>
</feature>
<gene>
    <name evidence="2" type="ORF">U6A24_11600</name>
</gene>
<feature type="transmembrane region" description="Helical" evidence="1">
    <location>
        <begin position="71"/>
        <end position="89"/>
    </location>
</feature>
<accession>A0ABU5ZW83</accession>
<feature type="transmembrane region" description="Helical" evidence="1">
    <location>
        <begin position="12"/>
        <end position="29"/>
    </location>
</feature>
<dbReference type="InterPro" id="IPR025250">
    <property type="entry name" value="DUF4199"/>
</dbReference>
<evidence type="ECO:0000313" key="3">
    <source>
        <dbReference type="Proteomes" id="UP001327027"/>
    </source>
</evidence>
<keyword evidence="3" id="KW-1185">Reference proteome</keyword>
<organism evidence="2 3">
    <name type="scientific">Aquimarina gracilis</name>
    <dbReference type="NCBI Taxonomy" id="874422"/>
    <lineage>
        <taxon>Bacteria</taxon>
        <taxon>Pseudomonadati</taxon>
        <taxon>Bacteroidota</taxon>
        <taxon>Flavobacteriia</taxon>
        <taxon>Flavobacteriales</taxon>
        <taxon>Flavobacteriaceae</taxon>
        <taxon>Aquimarina</taxon>
    </lineage>
</organism>
<keyword evidence="1" id="KW-0812">Transmembrane</keyword>
<comment type="caution">
    <text evidence="2">The sequence shown here is derived from an EMBL/GenBank/DDBJ whole genome shotgun (WGS) entry which is preliminary data.</text>
</comment>
<dbReference type="Pfam" id="PF13858">
    <property type="entry name" value="DUF4199"/>
    <property type="match status" value="1"/>
</dbReference>
<evidence type="ECO:0000256" key="1">
    <source>
        <dbReference type="SAM" id="Phobius"/>
    </source>
</evidence>
<feature type="transmembrane region" description="Helical" evidence="1">
    <location>
        <begin position="41"/>
        <end position="59"/>
    </location>
</feature>
<proteinExistence type="predicted"/>
<sequence>MEKTTISTKKYILTQGLILGFIWVLYGFFRLVTGTRDTANWAFSIFELSLYIGFIFYSIHKYKSSNGSFLTLWQALKVGFGIAFISIIMQKIGNIFFIEVIPPETIQEIFNSTDKAPVKELQERNKTVSNENDYLIAMFFSLIFNLVIGFIISLFAGAIMQKDPDPFD</sequence>
<name>A0ABU5ZW83_9FLAO</name>
<reference evidence="2 3" key="1">
    <citation type="journal article" date="2013" name="Int. J. Syst. Evol. Microbiol.">
        <title>Aquimarina gracilis sp. nov., isolated from the gut microflora of a mussel, Mytilus coruscus, and emended description of Aquimarina spongiae.</title>
        <authorList>
            <person name="Park S.C."/>
            <person name="Choe H.N."/>
            <person name="Baik K.S."/>
            <person name="Seong C.N."/>
        </authorList>
    </citation>
    <scope>NUCLEOTIDE SEQUENCE [LARGE SCALE GENOMIC DNA]</scope>
    <source>
        <strain evidence="2 3">PSC32</strain>
    </source>
</reference>